<gene>
    <name evidence="1" type="ORF">S01H4_10778</name>
</gene>
<sequence length="182" mass="19790">GVEGCDGALFVGYHAKIGTLHAVLDHTYYSSMVNCVRLNGTEVGEPEINAVLAGHFNIPVVFLSGDEAVCHDAKSFIGEYLETAIVKKAVGRTAADCLHPEKSHQLIKEGVKKSISCLPSAKPLYINLPVTFEIEFFTTQMADRASIYPFAERVNGRTVKVQGKTVLEGYQAFMSILGLARI</sequence>
<evidence type="ECO:0000313" key="1">
    <source>
        <dbReference type="EMBL" id="GAG67807.1"/>
    </source>
</evidence>
<dbReference type="InterPro" id="IPR027476">
    <property type="entry name" value="DppA_N"/>
</dbReference>
<proteinExistence type="predicted"/>
<feature type="non-terminal residue" evidence="1">
    <location>
        <position position="1"/>
    </location>
</feature>
<reference evidence="1" key="1">
    <citation type="journal article" date="2014" name="Front. Microbiol.">
        <title>High frequency of phylogenetically diverse reductive dehalogenase-homologous genes in deep subseafloor sedimentary metagenomes.</title>
        <authorList>
            <person name="Kawai M."/>
            <person name="Futagami T."/>
            <person name="Toyoda A."/>
            <person name="Takaki Y."/>
            <person name="Nishi S."/>
            <person name="Hori S."/>
            <person name="Arai W."/>
            <person name="Tsubouchi T."/>
            <person name="Morono Y."/>
            <person name="Uchiyama I."/>
            <person name="Ito T."/>
            <person name="Fujiyama A."/>
            <person name="Inagaki F."/>
            <person name="Takami H."/>
        </authorList>
    </citation>
    <scope>NUCLEOTIDE SEQUENCE</scope>
    <source>
        <strain evidence="1">Expedition CK06-06</strain>
    </source>
</reference>
<dbReference type="SUPFAM" id="SSF63992">
    <property type="entry name" value="Dipeptide transport protein"/>
    <property type="match status" value="1"/>
</dbReference>
<dbReference type="EMBL" id="BART01004200">
    <property type="protein sequence ID" value="GAG67807.1"/>
    <property type="molecule type" value="Genomic_DNA"/>
</dbReference>
<dbReference type="Pfam" id="PF04951">
    <property type="entry name" value="Peptidase_M55"/>
    <property type="match status" value="1"/>
</dbReference>
<organism evidence="1">
    <name type="scientific">marine sediment metagenome</name>
    <dbReference type="NCBI Taxonomy" id="412755"/>
    <lineage>
        <taxon>unclassified sequences</taxon>
        <taxon>metagenomes</taxon>
        <taxon>ecological metagenomes</taxon>
    </lineage>
</organism>
<accession>X1AD26</accession>
<protein>
    <recommendedName>
        <fullName evidence="2">Peptidase M55</fullName>
    </recommendedName>
</protein>
<name>X1AD26_9ZZZZ</name>
<evidence type="ECO:0008006" key="2">
    <source>
        <dbReference type="Google" id="ProtNLM"/>
    </source>
</evidence>
<dbReference type="Gene3D" id="3.40.50.10780">
    <property type="entry name" value="Dipeptide transport protein"/>
    <property type="match status" value="1"/>
</dbReference>
<dbReference type="InterPro" id="IPR007035">
    <property type="entry name" value="Peptidase_M55"/>
</dbReference>
<dbReference type="AlphaFoldDB" id="X1AD26"/>
<comment type="caution">
    <text evidence="1">The sequence shown here is derived from an EMBL/GenBank/DDBJ whole genome shotgun (WGS) entry which is preliminary data.</text>
</comment>
<dbReference type="InterPro" id="IPR036177">
    <property type="entry name" value="Peptidase_M55_sf"/>
</dbReference>